<keyword evidence="3" id="KW-0479">Metal-binding</keyword>
<dbReference type="EMBL" id="CAEZWI010000036">
    <property type="protein sequence ID" value="CAB4649783.1"/>
    <property type="molecule type" value="Genomic_DNA"/>
</dbReference>
<dbReference type="PANTHER" id="PTHR19136">
    <property type="entry name" value="MOLYBDENUM COFACTOR GUANYLYLTRANSFERASE"/>
    <property type="match status" value="1"/>
</dbReference>
<keyword evidence="1" id="KW-0963">Cytoplasm</keyword>
<dbReference type="AlphaFoldDB" id="A0A6J6KMQ1"/>
<reference evidence="10" key="1">
    <citation type="submission" date="2020-05" db="EMBL/GenBank/DDBJ databases">
        <authorList>
            <person name="Chiriac C."/>
            <person name="Salcher M."/>
            <person name="Ghai R."/>
            <person name="Kavagutti S V."/>
        </authorList>
    </citation>
    <scope>NUCLEOTIDE SEQUENCE</scope>
</reference>
<evidence type="ECO:0000313" key="10">
    <source>
        <dbReference type="EMBL" id="CAB4649783.1"/>
    </source>
</evidence>
<keyword evidence="5" id="KW-0460">Magnesium</keyword>
<organism evidence="10">
    <name type="scientific">freshwater metagenome</name>
    <dbReference type="NCBI Taxonomy" id="449393"/>
    <lineage>
        <taxon>unclassified sequences</taxon>
        <taxon>metagenomes</taxon>
        <taxon>ecological metagenomes</taxon>
    </lineage>
</organism>
<feature type="domain" description="MobA-like NTP transferase" evidence="8">
    <location>
        <begin position="12"/>
        <end position="150"/>
    </location>
</feature>
<accession>A0A6J6KMQ1</accession>
<evidence type="ECO:0000256" key="4">
    <source>
        <dbReference type="ARBA" id="ARBA00022741"/>
    </source>
</evidence>
<evidence type="ECO:0000259" key="8">
    <source>
        <dbReference type="Pfam" id="PF12804"/>
    </source>
</evidence>
<dbReference type="Pfam" id="PF20058">
    <property type="entry name" value="DUF6457"/>
    <property type="match status" value="1"/>
</dbReference>
<evidence type="ECO:0000259" key="9">
    <source>
        <dbReference type="Pfam" id="PF20058"/>
    </source>
</evidence>
<protein>
    <submittedName>
        <fullName evidence="10">Unannotated protein</fullName>
    </submittedName>
</protein>
<evidence type="ECO:0000256" key="3">
    <source>
        <dbReference type="ARBA" id="ARBA00022723"/>
    </source>
</evidence>
<dbReference type="InterPro" id="IPR045598">
    <property type="entry name" value="DUF6457"/>
</dbReference>
<dbReference type="InterPro" id="IPR025877">
    <property type="entry name" value="MobA-like_NTP_Trfase"/>
</dbReference>
<dbReference type="GO" id="GO:0016779">
    <property type="term" value="F:nucleotidyltransferase activity"/>
    <property type="evidence" value="ECO:0007669"/>
    <property type="project" value="TreeGrafter"/>
</dbReference>
<proteinExistence type="predicted"/>
<dbReference type="Gene3D" id="3.90.550.10">
    <property type="entry name" value="Spore Coat Polysaccharide Biosynthesis Protein SpsA, Chain A"/>
    <property type="match status" value="1"/>
</dbReference>
<dbReference type="PANTHER" id="PTHR19136:SF81">
    <property type="entry name" value="MOLYBDENUM COFACTOR GUANYLYLTRANSFERASE"/>
    <property type="match status" value="1"/>
</dbReference>
<evidence type="ECO:0000256" key="6">
    <source>
        <dbReference type="ARBA" id="ARBA00023134"/>
    </source>
</evidence>
<name>A0A6J6KMQ1_9ZZZZ</name>
<evidence type="ECO:0000256" key="7">
    <source>
        <dbReference type="ARBA" id="ARBA00023150"/>
    </source>
</evidence>
<keyword evidence="6" id="KW-0342">GTP-binding</keyword>
<dbReference type="GO" id="GO:0005525">
    <property type="term" value="F:GTP binding"/>
    <property type="evidence" value="ECO:0007669"/>
    <property type="project" value="UniProtKB-KW"/>
</dbReference>
<dbReference type="Pfam" id="PF12804">
    <property type="entry name" value="NTP_transf_3"/>
    <property type="match status" value="1"/>
</dbReference>
<gene>
    <name evidence="10" type="ORF">UFOPK2237_00435</name>
</gene>
<evidence type="ECO:0000256" key="2">
    <source>
        <dbReference type="ARBA" id="ARBA00022679"/>
    </source>
</evidence>
<dbReference type="InterPro" id="IPR029044">
    <property type="entry name" value="Nucleotide-diphossugar_trans"/>
</dbReference>
<keyword evidence="4" id="KW-0547">Nucleotide-binding</keyword>
<feature type="domain" description="DUF6457" evidence="9">
    <location>
        <begin position="197"/>
        <end position="274"/>
    </location>
</feature>
<dbReference type="CDD" id="cd02503">
    <property type="entry name" value="MobA"/>
    <property type="match status" value="1"/>
</dbReference>
<sequence length="277" mass="29303">MSAVTASIPDSIVVAGGKATRMGGLDKAMLPLGLSGKTLLEDIIKSCPGKVFVVGNPREIEIDGADVTWVPDLHPDGGPAAGLWSGLASVTSDYVFISAADQTLSSATVSALRSAAHGSDGAWAIRSDGSGQPLCACVRTDLLRELLRPTQGVNQSPLRLLSTLKMVGVNVNPDQVVDFDSWQDVAKAVNGSEAMDQITQMWMTRVATLLDVDPHEVLTSELLDLTREVAHGVERKSAPLTTFLLGYAAGKDSLSPDEVRKLIETVSNAVAEWQIVD</sequence>
<dbReference type="GO" id="GO:0006777">
    <property type="term" value="P:Mo-molybdopterin cofactor biosynthetic process"/>
    <property type="evidence" value="ECO:0007669"/>
    <property type="project" value="UniProtKB-KW"/>
</dbReference>
<evidence type="ECO:0000256" key="5">
    <source>
        <dbReference type="ARBA" id="ARBA00022842"/>
    </source>
</evidence>
<dbReference type="InterPro" id="IPR013482">
    <property type="entry name" value="Molybde_CF_guanTrfase"/>
</dbReference>
<dbReference type="GO" id="GO:0046872">
    <property type="term" value="F:metal ion binding"/>
    <property type="evidence" value="ECO:0007669"/>
    <property type="project" value="UniProtKB-KW"/>
</dbReference>
<keyword evidence="7" id="KW-0501">Molybdenum cofactor biosynthesis</keyword>
<dbReference type="SUPFAM" id="SSF53448">
    <property type="entry name" value="Nucleotide-diphospho-sugar transferases"/>
    <property type="match status" value="1"/>
</dbReference>
<keyword evidence="2" id="KW-0808">Transferase</keyword>
<evidence type="ECO:0000256" key="1">
    <source>
        <dbReference type="ARBA" id="ARBA00022490"/>
    </source>
</evidence>